<sequence>MWTQNINWSGLGTDDPRLDIQQANLIFVFGQTDAFSEGGEGMLSGVSALRQAAPHAHIIGASTGSSIAGQALHEEGLQALAIGFERVSLRQAAVTVDAAQESYDAGVRLGKALLANDLRHVLMLSKGLEINGSQLAEGMTSVIGDRVSLSGGMAGDGARFGQTFVLLDGQPQEHMVAAIGFYGDALRIGTSASGGWREFGPERLITRSEGSTLIELDGVPALDLYERYLGDEAAGLPASALIYPLKIRNPDYPDREMVRTVLSVDKETRTLTFAGDMPEGWSARLMRGQFDNLVLGAEAAAEEALKSLRRLEPDLRPELSLMVSCVGRRLLMGQRTVDEVEAVSAILGDDVPQTGFYSYGEIAPLAGTGVSGLHNQTVCLTLFAEVP</sequence>
<dbReference type="PANTHER" id="PTHR40252:SF2">
    <property type="entry name" value="BLR0328 PROTEIN"/>
    <property type="match status" value="1"/>
</dbReference>
<dbReference type="SMART" id="SM01204">
    <property type="entry name" value="FIST_C"/>
    <property type="match status" value="1"/>
</dbReference>
<comment type="caution">
    <text evidence="3">The sequence shown here is derived from an EMBL/GenBank/DDBJ whole genome shotgun (WGS) entry which is preliminary data.</text>
</comment>
<organism evidence="3 4">
    <name type="scientific">Asticcacaulis aquaticus</name>
    <dbReference type="NCBI Taxonomy" id="2984212"/>
    <lineage>
        <taxon>Bacteria</taxon>
        <taxon>Pseudomonadati</taxon>
        <taxon>Pseudomonadota</taxon>
        <taxon>Alphaproteobacteria</taxon>
        <taxon>Caulobacterales</taxon>
        <taxon>Caulobacteraceae</taxon>
        <taxon>Asticcacaulis</taxon>
    </lineage>
</organism>
<dbReference type="Pfam" id="PF10442">
    <property type="entry name" value="FIST_C"/>
    <property type="match status" value="1"/>
</dbReference>
<gene>
    <name evidence="3" type="ORF">PQU92_08500</name>
</gene>
<evidence type="ECO:0000313" key="4">
    <source>
        <dbReference type="Proteomes" id="UP001214854"/>
    </source>
</evidence>
<name>A0ABT5HTF6_9CAUL</name>
<evidence type="ECO:0000259" key="1">
    <source>
        <dbReference type="SMART" id="SM00897"/>
    </source>
</evidence>
<dbReference type="PANTHER" id="PTHR40252">
    <property type="entry name" value="BLR0328 PROTEIN"/>
    <property type="match status" value="1"/>
</dbReference>
<feature type="domain" description="FIST C-domain" evidence="2">
    <location>
        <begin position="221"/>
        <end position="365"/>
    </location>
</feature>
<protein>
    <submittedName>
        <fullName evidence="3">FIST N-terminal domain-containing protein</fullName>
    </submittedName>
</protein>
<proteinExistence type="predicted"/>
<dbReference type="Proteomes" id="UP001214854">
    <property type="component" value="Unassembled WGS sequence"/>
</dbReference>
<dbReference type="InterPro" id="IPR019494">
    <property type="entry name" value="FIST_C"/>
</dbReference>
<dbReference type="Pfam" id="PF08495">
    <property type="entry name" value="FIST"/>
    <property type="match status" value="1"/>
</dbReference>
<dbReference type="RefSeq" id="WP_272747788.1">
    <property type="nucleotide sequence ID" value="NZ_JAQQKX010000005.1"/>
</dbReference>
<reference evidence="3 4" key="1">
    <citation type="submission" date="2023-01" db="EMBL/GenBank/DDBJ databases">
        <title>Novel species of the genus Asticcacaulis isolated from rivers.</title>
        <authorList>
            <person name="Lu H."/>
        </authorList>
    </citation>
    <scope>NUCLEOTIDE SEQUENCE [LARGE SCALE GENOMIC DNA]</scope>
    <source>
        <strain evidence="3 4">BYS171W</strain>
    </source>
</reference>
<evidence type="ECO:0000313" key="3">
    <source>
        <dbReference type="EMBL" id="MDC7683314.1"/>
    </source>
</evidence>
<keyword evidence="4" id="KW-1185">Reference proteome</keyword>
<dbReference type="InterPro" id="IPR013702">
    <property type="entry name" value="FIST_domain_N"/>
</dbReference>
<accession>A0ABT5HTF6</accession>
<dbReference type="EMBL" id="JAQQKX010000005">
    <property type="protein sequence ID" value="MDC7683314.1"/>
    <property type="molecule type" value="Genomic_DNA"/>
</dbReference>
<evidence type="ECO:0000259" key="2">
    <source>
        <dbReference type="SMART" id="SM01204"/>
    </source>
</evidence>
<dbReference type="SMART" id="SM00897">
    <property type="entry name" value="FIST"/>
    <property type="match status" value="1"/>
</dbReference>
<feature type="domain" description="FIST" evidence="1">
    <location>
        <begin position="22"/>
        <end position="220"/>
    </location>
</feature>